<dbReference type="STRING" id="1410606.T478_1415"/>
<gene>
    <name evidence="2" type="ORF">A7X95_04675</name>
    <name evidence="1" type="ORF">T478_1415</name>
</gene>
<dbReference type="KEGG" id="nbv:T478_1415"/>
<dbReference type="AlphaFoldDB" id="A0A0A7UZJ6"/>
<sequence length="179" mass="20123">MMKIFVLFAIAAIMVIGVENAYSTHVSQPILTIDDNFVYSVGDDLSITGWVEYDDAATSDVLLSVKISNPNGTVISDFFLTSDSNGQFEFPFELSDDDTSGDYLVNIMSMCREIHRDICTHKTAETTISVIGEQSKIPDWVRNIFVWYAEDSISEKELLQALQYLIKEKIIQVDDVTNT</sequence>
<dbReference type="Proteomes" id="UP000030944">
    <property type="component" value="Chromosome"/>
</dbReference>
<protein>
    <submittedName>
        <fullName evidence="1">Uncharacterized protein</fullName>
    </submittedName>
</protein>
<dbReference type="RefSeq" id="WP_048106405.1">
    <property type="nucleotide sequence ID" value="NZ_CP007026.1"/>
</dbReference>
<dbReference type="HOGENOM" id="CLU_1500238_0_0_2"/>
<dbReference type="OrthoDB" id="11625at2157"/>
<dbReference type="GeneID" id="24817282"/>
<reference evidence="2" key="2">
    <citation type="submission" date="2016-05" db="EMBL/GenBank/DDBJ databases">
        <authorList>
            <person name="Lavstsen T."/>
            <person name="Jespersen J.S."/>
        </authorList>
    </citation>
    <scope>NUCLEOTIDE SEQUENCE [LARGE SCALE GENOMIC DNA]</scope>
    <source>
        <strain evidence="2">U25</strain>
    </source>
</reference>
<dbReference type="EMBL" id="LXWN01000002">
    <property type="protein sequence ID" value="PTL87212.1"/>
    <property type="molecule type" value="Genomic_DNA"/>
</dbReference>
<evidence type="ECO:0000313" key="4">
    <source>
        <dbReference type="Proteomes" id="UP000241022"/>
    </source>
</evidence>
<dbReference type="Proteomes" id="UP000241022">
    <property type="component" value="Unassembled WGS sequence"/>
</dbReference>
<reference evidence="2 4" key="3">
    <citation type="submission" date="2018-04" db="EMBL/GenBank/DDBJ databases">
        <title>Transcriptomics of ammonia oxidizing archaea.</title>
        <authorList>
            <person name="Carini P."/>
        </authorList>
    </citation>
    <scope>NUCLEOTIDE SEQUENCE [LARGE SCALE GENOMIC DNA]</scope>
    <source>
        <strain evidence="2 4">U25</strain>
    </source>
</reference>
<reference evidence="1 3" key="1">
    <citation type="journal article" date="2015" name="Proc. Natl. Acad. Sci. U.S.A.">
        <title>Genomic and proteomic characterization of "Candidatus Nitrosopelagicus brevis": An ammonia-oxidizing archaeon from the open ocean.</title>
        <authorList>
            <person name="Santoro A.E."/>
            <person name="Dupont C.L."/>
            <person name="Richter R.A."/>
            <person name="Craig M.T."/>
            <person name="Carini P."/>
            <person name="McIlvin M.R."/>
            <person name="Yang Y."/>
            <person name="Orsi W.D."/>
            <person name="Moran D.M."/>
            <person name="Saito M.A."/>
        </authorList>
    </citation>
    <scope>NUCLEOTIDE SEQUENCE [LARGE SCALE GENOMIC DNA]</scope>
    <source>
        <strain evidence="1">CN25</strain>
        <strain evidence="3">V2</strain>
    </source>
</reference>
<organism evidence="1 3">
    <name type="scientific">Candidatus Nitrosopelagicus brevis</name>
    <dbReference type="NCBI Taxonomy" id="1410606"/>
    <lineage>
        <taxon>Archaea</taxon>
        <taxon>Nitrososphaerota</taxon>
    </lineage>
</organism>
<evidence type="ECO:0000313" key="2">
    <source>
        <dbReference type="EMBL" id="PTL87212.1"/>
    </source>
</evidence>
<name>A0A0A7UZJ6_9ARCH</name>
<proteinExistence type="predicted"/>
<accession>A0A0A7UZJ6</accession>
<evidence type="ECO:0000313" key="1">
    <source>
        <dbReference type="EMBL" id="AJA92204.1"/>
    </source>
</evidence>
<keyword evidence="4" id="KW-1185">Reference proteome</keyword>
<evidence type="ECO:0000313" key="3">
    <source>
        <dbReference type="Proteomes" id="UP000030944"/>
    </source>
</evidence>
<dbReference type="EMBL" id="CP007026">
    <property type="protein sequence ID" value="AJA92204.1"/>
    <property type="molecule type" value="Genomic_DNA"/>
</dbReference>